<proteinExistence type="predicted"/>
<keyword evidence="2" id="KW-1185">Reference proteome</keyword>
<dbReference type="EMBL" id="BGZK01000429">
    <property type="protein sequence ID" value="GBP43092.1"/>
    <property type="molecule type" value="Genomic_DNA"/>
</dbReference>
<organism evidence="1 2">
    <name type="scientific">Eumeta variegata</name>
    <name type="common">Bagworm moth</name>
    <name type="synonym">Eumeta japonica</name>
    <dbReference type="NCBI Taxonomy" id="151549"/>
    <lineage>
        <taxon>Eukaryota</taxon>
        <taxon>Metazoa</taxon>
        <taxon>Ecdysozoa</taxon>
        <taxon>Arthropoda</taxon>
        <taxon>Hexapoda</taxon>
        <taxon>Insecta</taxon>
        <taxon>Pterygota</taxon>
        <taxon>Neoptera</taxon>
        <taxon>Endopterygota</taxon>
        <taxon>Lepidoptera</taxon>
        <taxon>Glossata</taxon>
        <taxon>Ditrysia</taxon>
        <taxon>Tineoidea</taxon>
        <taxon>Psychidae</taxon>
        <taxon>Oiketicinae</taxon>
        <taxon>Eumeta</taxon>
    </lineage>
</organism>
<dbReference type="AlphaFoldDB" id="A0A4C1VXL9"/>
<gene>
    <name evidence="1" type="ORF">EVAR_96354_1</name>
</gene>
<protein>
    <submittedName>
        <fullName evidence="1">Uncharacterized protein</fullName>
    </submittedName>
</protein>
<reference evidence="1 2" key="1">
    <citation type="journal article" date="2019" name="Commun. Biol.">
        <title>The bagworm genome reveals a unique fibroin gene that provides high tensile strength.</title>
        <authorList>
            <person name="Kono N."/>
            <person name="Nakamura H."/>
            <person name="Ohtoshi R."/>
            <person name="Tomita M."/>
            <person name="Numata K."/>
            <person name="Arakawa K."/>
        </authorList>
    </citation>
    <scope>NUCLEOTIDE SEQUENCE [LARGE SCALE GENOMIC DNA]</scope>
</reference>
<dbReference type="Proteomes" id="UP000299102">
    <property type="component" value="Unassembled WGS sequence"/>
</dbReference>
<comment type="caution">
    <text evidence="1">The sequence shown here is derived from an EMBL/GenBank/DDBJ whole genome shotgun (WGS) entry which is preliminary data.</text>
</comment>
<accession>A0A4C1VXL9</accession>
<sequence>MFRISVSVSVFADIRGKKEIRIRICVRYFSSGYFTDHHHHQTACLYCFYWRSLMGRWWHGRYAGAGGHERVALPRARQATGQEKGIVTQSGSRAPFARAPACCSHAFRNK</sequence>
<evidence type="ECO:0000313" key="2">
    <source>
        <dbReference type="Proteomes" id="UP000299102"/>
    </source>
</evidence>
<name>A0A4C1VXL9_EUMVA</name>
<evidence type="ECO:0000313" key="1">
    <source>
        <dbReference type="EMBL" id="GBP43092.1"/>
    </source>
</evidence>